<dbReference type="SMART" id="SM00360">
    <property type="entry name" value="RRM"/>
    <property type="match status" value="1"/>
</dbReference>
<keyword evidence="2" id="KW-0539">Nucleus</keyword>
<dbReference type="OrthoDB" id="167718at2759"/>
<feature type="compositionally biased region" description="Basic residues" evidence="4">
    <location>
        <begin position="90"/>
        <end position="102"/>
    </location>
</feature>
<gene>
    <name evidence="6" type="ORF">Slin15195_G042720</name>
</gene>
<evidence type="ECO:0000256" key="1">
    <source>
        <dbReference type="ARBA" id="ARBA00004123"/>
    </source>
</evidence>
<evidence type="ECO:0000313" key="6">
    <source>
        <dbReference type="EMBL" id="USW50953.1"/>
    </source>
</evidence>
<protein>
    <submittedName>
        <fullName evidence="6">RNA recognition motif domain, nucleotide-binding alpha-beta plait domain superfamily</fullName>
    </submittedName>
</protein>
<organism evidence="6 7">
    <name type="scientific">Septoria linicola</name>
    <dbReference type="NCBI Taxonomy" id="215465"/>
    <lineage>
        <taxon>Eukaryota</taxon>
        <taxon>Fungi</taxon>
        <taxon>Dikarya</taxon>
        <taxon>Ascomycota</taxon>
        <taxon>Pezizomycotina</taxon>
        <taxon>Dothideomycetes</taxon>
        <taxon>Dothideomycetidae</taxon>
        <taxon>Mycosphaerellales</taxon>
        <taxon>Mycosphaerellaceae</taxon>
        <taxon>Septoria</taxon>
    </lineage>
</organism>
<keyword evidence="3" id="KW-0694">RNA-binding</keyword>
<dbReference type="EMBL" id="CP099420">
    <property type="protein sequence ID" value="USW50953.1"/>
    <property type="molecule type" value="Genomic_DNA"/>
</dbReference>
<evidence type="ECO:0000313" key="7">
    <source>
        <dbReference type="Proteomes" id="UP001056384"/>
    </source>
</evidence>
<dbReference type="FunFam" id="3.30.70.330:FF:000376">
    <property type="entry name" value="Putative RNA binding protein"/>
    <property type="match status" value="1"/>
</dbReference>
<dbReference type="SUPFAM" id="SSF54928">
    <property type="entry name" value="RNA-binding domain, RBD"/>
    <property type="match status" value="1"/>
</dbReference>
<feature type="compositionally biased region" description="Low complexity" evidence="4">
    <location>
        <begin position="103"/>
        <end position="122"/>
    </location>
</feature>
<comment type="subcellular location">
    <subcellularLocation>
        <location evidence="1">Nucleus</location>
    </subcellularLocation>
</comment>
<dbReference type="PANTHER" id="PTHR13952">
    <property type="entry name" value="U1 SMALL NUCLEAR RIBONUCLEOPROTEIN 70 KD"/>
    <property type="match status" value="1"/>
</dbReference>
<feature type="region of interest" description="Disordered" evidence="4">
    <location>
        <begin position="216"/>
        <end position="343"/>
    </location>
</feature>
<dbReference type="InterPro" id="IPR012677">
    <property type="entry name" value="Nucleotide-bd_a/b_plait_sf"/>
</dbReference>
<dbReference type="Pfam" id="PF00076">
    <property type="entry name" value="RRM_1"/>
    <property type="match status" value="1"/>
</dbReference>
<accession>A0A9Q9ARQ5</accession>
<feature type="compositionally biased region" description="Basic and acidic residues" evidence="4">
    <location>
        <begin position="261"/>
        <end position="303"/>
    </location>
</feature>
<evidence type="ECO:0000256" key="4">
    <source>
        <dbReference type="SAM" id="MobiDB-lite"/>
    </source>
</evidence>
<dbReference type="GO" id="GO:0071011">
    <property type="term" value="C:precatalytic spliceosome"/>
    <property type="evidence" value="ECO:0007669"/>
    <property type="project" value="TreeGrafter"/>
</dbReference>
<dbReference type="Gene3D" id="3.30.70.330">
    <property type="match status" value="1"/>
</dbReference>
<feature type="domain" description="RRM" evidence="5">
    <location>
        <begin position="129"/>
        <end position="203"/>
    </location>
</feature>
<dbReference type="CDD" id="cd12400">
    <property type="entry name" value="RRM_Nop6"/>
    <property type="match status" value="1"/>
</dbReference>
<dbReference type="Proteomes" id="UP001056384">
    <property type="component" value="Chromosome 3"/>
</dbReference>
<keyword evidence="7" id="KW-1185">Reference proteome</keyword>
<sequence length="343" mass="37591">MSEDQTTLSRKDKKAQRDAERAQQKGKKRKHKEVAEPDALPKQDEPEVPDEVVESAPKTSKKRKAGEIFEDSTADPALSAAADKEEVAPPKKKRQRASKKSSRTTTTTTTTTNEDGTVTETTAPATPRFIVFVGNLPFKTTDSSLQKHFAKLQPFTLRHRTDPKTKKSKGFAFLEFENYDRMKTCLKIYHHSMFDPEAIDSGKVEGGPDAGAVMTTGANGDEGGVHPDRRNGGAGRGYHKKKETARKINVELTAGGGGGKSDGRKEKIKEKNVRLNEQRERRAELEKKEKAKKDAKEAKEGGGKKLKKTGANADVVKKDAEGGAEAAEADKHINPARLAMMGR</sequence>
<dbReference type="InterPro" id="IPR051183">
    <property type="entry name" value="U1_U11-U12_snRNP_70-35kDa"/>
</dbReference>
<dbReference type="GO" id="GO:0000398">
    <property type="term" value="P:mRNA splicing, via spliceosome"/>
    <property type="evidence" value="ECO:0007669"/>
    <property type="project" value="TreeGrafter"/>
</dbReference>
<proteinExistence type="predicted"/>
<feature type="compositionally biased region" description="Basic and acidic residues" evidence="4">
    <location>
        <begin position="33"/>
        <end position="45"/>
    </location>
</feature>
<dbReference type="AlphaFoldDB" id="A0A9Q9ARQ5"/>
<reference evidence="6" key="1">
    <citation type="submission" date="2022-06" db="EMBL/GenBank/DDBJ databases">
        <title>Complete genome sequences of two strains of the flax pathogen Septoria linicola.</title>
        <authorList>
            <person name="Lapalu N."/>
            <person name="Simon A."/>
            <person name="Demenou B."/>
            <person name="Paumier D."/>
            <person name="Guillot M.-P."/>
            <person name="Gout L."/>
            <person name="Valade R."/>
        </authorList>
    </citation>
    <scope>NUCLEOTIDE SEQUENCE</scope>
    <source>
        <strain evidence="6">SE15195</strain>
    </source>
</reference>
<feature type="region of interest" description="Disordered" evidence="4">
    <location>
        <begin position="1"/>
        <end position="122"/>
    </location>
</feature>
<evidence type="ECO:0000259" key="5">
    <source>
        <dbReference type="PROSITE" id="PS50102"/>
    </source>
</evidence>
<dbReference type="InterPro" id="IPR000504">
    <property type="entry name" value="RRM_dom"/>
</dbReference>
<dbReference type="InterPro" id="IPR034228">
    <property type="entry name" value="Nop6_RRM"/>
</dbReference>
<evidence type="ECO:0000256" key="2">
    <source>
        <dbReference type="ARBA" id="ARBA00023242"/>
    </source>
</evidence>
<name>A0A9Q9ARQ5_9PEZI</name>
<evidence type="ECO:0000256" key="3">
    <source>
        <dbReference type="PROSITE-ProRule" id="PRU00176"/>
    </source>
</evidence>
<dbReference type="GO" id="GO:0017069">
    <property type="term" value="F:snRNA binding"/>
    <property type="evidence" value="ECO:0007669"/>
    <property type="project" value="TreeGrafter"/>
</dbReference>
<dbReference type="PROSITE" id="PS50102">
    <property type="entry name" value="RRM"/>
    <property type="match status" value="1"/>
</dbReference>
<dbReference type="GO" id="GO:0003729">
    <property type="term" value="F:mRNA binding"/>
    <property type="evidence" value="ECO:0007669"/>
    <property type="project" value="TreeGrafter"/>
</dbReference>
<dbReference type="InterPro" id="IPR035979">
    <property type="entry name" value="RBD_domain_sf"/>
</dbReference>